<dbReference type="Pfam" id="PF25019">
    <property type="entry name" value="LRR_R13L1-DRL21"/>
    <property type="match status" value="1"/>
</dbReference>
<evidence type="ECO:0008006" key="10">
    <source>
        <dbReference type="Google" id="ProtNLM"/>
    </source>
</evidence>
<keyword evidence="4" id="KW-0812">Transmembrane</keyword>
<feature type="non-terminal residue" evidence="8">
    <location>
        <position position="1"/>
    </location>
</feature>
<keyword evidence="4" id="KW-0472">Membrane</keyword>
<dbReference type="Pfam" id="PF23559">
    <property type="entry name" value="WHD_DRP"/>
    <property type="match status" value="1"/>
</dbReference>
<dbReference type="InterPro" id="IPR027417">
    <property type="entry name" value="P-loop_NTPase"/>
</dbReference>
<dbReference type="SUPFAM" id="SSF52540">
    <property type="entry name" value="P-loop containing nucleoside triphosphate hydrolases"/>
    <property type="match status" value="1"/>
</dbReference>
<dbReference type="Pfam" id="PF00931">
    <property type="entry name" value="NB-ARC"/>
    <property type="match status" value="1"/>
</dbReference>
<evidence type="ECO:0000256" key="3">
    <source>
        <dbReference type="ARBA" id="ARBA00022821"/>
    </source>
</evidence>
<dbReference type="InterPro" id="IPR032675">
    <property type="entry name" value="LRR_dom_sf"/>
</dbReference>
<keyword evidence="2" id="KW-0677">Repeat</keyword>
<sequence>MALVPSVAPRGGALQVFASRVGLGDGVVTLEDKLRNASLVLGAAREIEIRNEALVESLPELQHLVYDAEQVLDEIDYFRIQAELDTDVKMLEETLHDDETNGGSDDTSHKSDFSNFVDTAVVDEHGSSNSLVPACGNAILRAAPRVELDRCKISPQLSEISWSLGQFTDDVRKALKLEELDGIALAKQGTENQRRSTTPYLTETKIYGRDHEKDKIMELLMGNGCCDKNLTVIPIVGNGGIGKTALAQYVCSDPRVEAYFDTMIWICVSLNFDIEKLTRQMLECITGTDQRGNTDLILLQEMLKDELKGCRVLLILDDIWDIKDTSEWSKLVAPLGCNQHGNGNVILVTTRNLSVANDICTLVPIALDGLNKEDFWECFRAYAFGKEKGNKKLHYIGKKIADQLKGYPLAAKSVGGLLRKDINSERWTRIFESKEWISHQDSEGIISILKFSYDYLPFHLRRCFSYCSLFPKSYQIYAEDLVYLWISQGLVYPAIDNRRLEEVGSEYLDDLVNLGFFEIVDKDRTDIHYIMHDLMHDLSQNVSSKECFTMDGSQCQPLPSTICHLSIMATSQNSDFERDLVQLNTLRSKKLKSLMLFGSLGSTFVTSFQFVADVIRNLRTFRVSGIEDDGDILSGFGNCIHLRYLRVTRQEYDKDKPWLVRYNRHFPKELCRLYRLQFLNVGSDCYLSNLNRNFSNLVNLRHFICHEENHSELSEVSKLTSLQELHRFKVTKDAGFQIAQLTNLSALNSLSISCLENLETKEEAAKARLLDRQYLRSLCLSWDTGRMYANLDMEREVLEELQPHAELNRLQISGYRGVALPMWLGEASTLAHLRSIYIEDCQQLRTLPPFVHLKSLKKLHLSRIFGTPKVSTHSLEELVFEEVQELERWVIEDELPLLASELQVLEIKGCPKLKELPLSCCSSKQVEAIPLFPLLHRFVLHDCPLLMPLPLLPLGPKVLRMTVINAGSPLYESLSYYQFKSLSYYQTLILVGTEKLRAPYGLLRLHNLGALSELSLINCANLTWFSWEYAFQQLRSMKKLNFEECPKLLAMLPSQDEQYCKNDISLPALEKLTIESCCIRGNQLASVLSRLPSLSHLELKDCPGKAGDECMLLLPLGSLTSLKELCITDCTDLSCGNYGLIGLISLETLRIGECSKLLSSLIPDKTEDEAQILRRSILLPSSLQRLVLDGVNEKLLPLSSLNSLKDFSITESPDLESVDFHGCTALEEISIHSSGALFSIKGLRTCIGLRSLEVYETPGFWRAWSLAMQEPVRDSNDVMSQQMERIWTDDLSLLTSCCCKYLESLKKLGFLCFEDGGGGNSTMDVPYEAFPLLTSLQELDFDSYKDIRSLPEALHLLPSLRKLAIKSCESIVSLEELVLPCTLEELHISGCKSLQSLPAKLNCLPSFKKLEISCCQSILSLKEQHLPSSLEEIRIEYCDNLQSLPDSLQLLSYLIKLDIKSCPGIKSMPESGLPPALRELWVWDCSDELKKQCTKMRNIKRTLHLFKDEGIENAPVIVLEKLQCWIYFTMVVIGSIHFGFNWIYFSKDHTYWTSLKFVYSTRLWQRNYFHDTALPAHLYPIGVSTAAIPGTKGSKCLCASGRQDVQQLETMGMPPLSHLNYKSLTAKKGKSARSSATYPVSGLVLFGNQKTSHMTLTRPR</sequence>
<dbReference type="InterPro" id="IPR036388">
    <property type="entry name" value="WH-like_DNA-bd_sf"/>
</dbReference>
<evidence type="ECO:0000313" key="9">
    <source>
        <dbReference type="Proteomes" id="UP000324897"/>
    </source>
</evidence>
<dbReference type="PRINTS" id="PR00364">
    <property type="entry name" value="DISEASERSIST"/>
</dbReference>
<comment type="caution">
    <text evidence="8">The sequence shown here is derived from an EMBL/GenBank/DDBJ whole genome shotgun (WGS) entry which is preliminary data.</text>
</comment>
<accession>A0A5J9W4T1</accession>
<dbReference type="InterPro" id="IPR002182">
    <property type="entry name" value="NB-ARC"/>
</dbReference>
<evidence type="ECO:0000259" key="7">
    <source>
        <dbReference type="Pfam" id="PF25019"/>
    </source>
</evidence>
<dbReference type="Gene3D" id="3.40.50.300">
    <property type="entry name" value="P-loop containing nucleotide triphosphate hydrolases"/>
    <property type="match status" value="1"/>
</dbReference>
<evidence type="ECO:0000259" key="6">
    <source>
        <dbReference type="Pfam" id="PF23559"/>
    </source>
</evidence>
<dbReference type="OrthoDB" id="680036at2759"/>
<name>A0A5J9W4T1_9POAL</name>
<dbReference type="GO" id="GO:0043531">
    <property type="term" value="F:ADP binding"/>
    <property type="evidence" value="ECO:0007669"/>
    <property type="project" value="InterPro"/>
</dbReference>
<dbReference type="InterPro" id="IPR042197">
    <property type="entry name" value="Apaf_helical"/>
</dbReference>
<protein>
    <recommendedName>
        <fullName evidence="10">NB-ARC domain-containing protein</fullName>
    </recommendedName>
</protein>
<evidence type="ECO:0000259" key="5">
    <source>
        <dbReference type="Pfam" id="PF00931"/>
    </source>
</evidence>
<gene>
    <name evidence="8" type="ORF">EJB05_09580</name>
</gene>
<evidence type="ECO:0000256" key="4">
    <source>
        <dbReference type="SAM" id="Phobius"/>
    </source>
</evidence>
<dbReference type="Gramene" id="TVU43138">
    <property type="protein sequence ID" value="TVU43138"/>
    <property type="gene ID" value="EJB05_09580"/>
</dbReference>
<evidence type="ECO:0000256" key="2">
    <source>
        <dbReference type="ARBA" id="ARBA00022737"/>
    </source>
</evidence>
<dbReference type="Proteomes" id="UP000324897">
    <property type="component" value="Unassembled WGS sequence"/>
</dbReference>
<dbReference type="InterPro" id="IPR058922">
    <property type="entry name" value="WHD_DRP"/>
</dbReference>
<keyword evidence="4" id="KW-1133">Transmembrane helix</keyword>
<reference evidence="8 9" key="1">
    <citation type="journal article" date="2019" name="Sci. Rep.">
        <title>A high-quality genome of Eragrostis curvula grass provides insights into Poaceae evolution and supports new strategies to enhance forage quality.</title>
        <authorList>
            <person name="Carballo J."/>
            <person name="Santos B.A.C.M."/>
            <person name="Zappacosta D."/>
            <person name="Garbus I."/>
            <person name="Selva J.P."/>
            <person name="Gallo C.A."/>
            <person name="Diaz A."/>
            <person name="Albertini E."/>
            <person name="Caccamo M."/>
            <person name="Echenique V."/>
        </authorList>
    </citation>
    <scope>NUCLEOTIDE SEQUENCE [LARGE SCALE GENOMIC DNA]</scope>
    <source>
        <strain evidence="9">cv. Victoria</strain>
        <tissue evidence="8">Leaf</tissue>
    </source>
</reference>
<proteinExistence type="predicted"/>
<dbReference type="GO" id="GO:0006952">
    <property type="term" value="P:defense response"/>
    <property type="evidence" value="ECO:0007669"/>
    <property type="project" value="UniProtKB-KW"/>
</dbReference>
<evidence type="ECO:0000313" key="8">
    <source>
        <dbReference type="EMBL" id="TVU43138.1"/>
    </source>
</evidence>
<evidence type="ECO:0000256" key="1">
    <source>
        <dbReference type="ARBA" id="ARBA00022614"/>
    </source>
</evidence>
<keyword evidence="1" id="KW-0433">Leucine-rich repeat</keyword>
<dbReference type="Gene3D" id="3.80.10.10">
    <property type="entry name" value="Ribonuclease Inhibitor"/>
    <property type="match status" value="4"/>
</dbReference>
<dbReference type="Gene3D" id="1.10.8.430">
    <property type="entry name" value="Helical domain of apoptotic protease-activating factors"/>
    <property type="match status" value="1"/>
</dbReference>
<feature type="domain" description="R13L1/DRL21-like LRR repeat region" evidence="7">
    <location>
        <begin position="738"/>
        <end position="863"/>
    </location>
</feature>
<keyword evidence="9" id="KW-1185">Reference proteome</keyword>
<dbReference type="Gene3D" id="1.10.10.10">
    <property type="entry name" value="Winged helix-like DNA-binding domain superfamily/Winged helix DNA-binding domain"/>
    <property type="match status" value="1"/>
</dbReference>
<feature type="domain" description="Disease resistance protein winged helix" evidence="6">
    <location>
        <begin position="469"/>
        <end position="538"/>
    </location>
</feature>
<dbReference type="PANTHER" id="PTHR36766">
    <property type="entry name" value="PLANT BROAD-SPECTRUM MILDEW RESISTANCE PROTEIN RPW8"/>
    <property type="match status" value="1"/>
</dbReference>
<dbReference type="EMBL" id="RWGY01000005">
    <property type="protein sequence ID" value="TVU43138.1"/>
    <property type="molecule type" value="Genomic_DNA"/>
</dbReference>
<dbReference type="InterPro" id="IPR056789">
    <property type="entry name" value="LRR_R13L1-DRL21"/>
</dbReference>
<feature type="transmembrane region" description="Helical" evidence="4">
    <location>
        <begin position="1525"/>
        <end position="1545"/>
    </location>
</feature>
<feature type="domain" description="NB-ARC" evidence="5">
    <location>
        <begin position="211"/>
        <end position="387"/>
    </location>
</feature>
<organism evidence="8 9">
    <name type="scientific">Eragrostis curvula</name>
    <name type="common">weeping love grass</name>
    <dbReference type="NCBI Taxonomy" id="38414"/>
    <lineage>
        <taxon>Eukaryota</taxon>
        <taxon>Viridiplantae</taxon>
        <taxon>Streptophyta</taxon>
        <taxon>Embryophyta</taxon>
        <taxon>Tracheophyta</taxon>
        <taxon>Spermatophyta</taxon>
        <taxon>Magnoliopsida</taxon>
        <taxon>Liliopsida</taxon>
        <taxon>Poales</taxon>
        <taxon>Poaceae</taxon>
        <taxon>PACMAD clade</taxon>
        <taxon>Chloridoideae</taxon>
        <taxon>Eragrostideae</taxon>
        <taxon>Eragrostidinae</taxon>
        <taxon>Eragrostis</taxon>
    </lineage>
</organism>
<keyword evidence="3" id="KW-0611">Plant defense</keyword>
<dbReference type="PANTHER" id="PTHR36766:SF70">
    <property type="entry name" value="DISEASE RESISTANCE PROTEIN RGA4"/>
    <property type="match status" value="1"/>
</dbReference>
<dbReference type="SUPFAM" id="SSF52058">
    <property type="entry name" value="L domain-like"/>
    <property type="match status" value="3"/>
</dbReference>